<dbReference type="InterPro" id="IPR001806">
    <property type="entry name" value="Small_GTPase"/>
</dbReference>
<dbReference type="GO" id="GO:0005525">
    <property type="term" value="F:GTP binding"/>
    <property type="evidence" value="ECO:0007669"/>
    <property type="project" value="UniProtKB-KW"/>
</dbReference>
<dbReference type="Gene3D" id="3.40.50.300">
    <property type="entry name" value="P-loop containing nucleotide triphosphate hydrolases"/>
    <property type="match status" value="1"/>
</dbReference>
<dbReference type="PROSITE" id="PS51421">
    <property type="entry name" value="RAS"/>
    <property type="match status" value="1"/>
</dbReference>
<dbReference type="Proteomes" id="UP000596742">
    <property type="component" value="Unassembled WGS sequence"/>
</dbReference>
<evidence type="ECO:0000313" key="3">
    <source>
        <dbReference type="EMBL" id="VDI01706.1"/>
    </source>
</evidence>
<sequence>MGASCSSDQTSGSSGGIGDVPKLKIAVVGDRQVGKSCVVSRYMKNQFSPMYIPTKKPVIESSVRKINIPGHAVVALTVWDIPGQEDIDLYSTYFKNLDAAVVIVDINDSESIEMAPVWKRIVVNNTFETSPVVESSEGGKIETTTMEKKPVDPETFPVLLLGNKFDLVEEDGYKEKLRQMKASEKDESGAKTIWNITEEDKPECVRLMDKIKQKANFYGSVTASARDSDGTVAEGIQFLLRHVLQTKYGLNKWKPKETKKVKAKNKIEEYDGLDMTEIEIFDSIFKVAEISVKKVKMLTDYHNKCLGKLRESCTNAGILGEDDAASLEDCMIALRRNVGEQAKLKVKKDDDFCKLDVTSKDPDFKPERYIRILLKIYQNEFAVVCKAILKECPAMISKLKDQDAELSTLCQSSWEEVELSNGIPRPKDEVNKISDIIVQNRARMQHTKLESAKLIDKVEDYKKKIKAAFLW</sequence>
<evidence type="ECO:0000256" key="1">
    <source>
        <dbReference type="ARBA" id="ARBA00022741"/>
    </source>
</evidence>
<accession>A0A8B6C9Z5</accession>
<reference evidence="3" key="1">
    <citation type="submission" date="2018-11" db="EMBL/GenBank/DDBJ databases">
        <authorList>
            <person name="Alioto T."/>
            <person name="Alioto T."/>
        </authorList>
    </citation>
    <scope>NUCLEOTIDE SEQUENCE</scope>
</reference>
<name>A0A8B6C9Z5_MYTGA</name>
<comment type="caution">
    <text evidence="3">The sequence shown here is derived from an EMBL/GenBank/DDBJ whole genome shotgun (WGS) entry which is preliminary data.</text>
</comment>
<keyword evidence="2" id="KW-0342">GTP-binding</keyword>
<dbReference type="PRINTS" id="PR00449">
    <property type="entry name" value="RASTRNSFRMNG"/>
</dbReference>
<keyword evidence="1" id="KW-0547">Nucleotide-binding</keyword>
<keyword evidence="4" id="KW-1185">Reference proteome</keyword>
<dbReference type="EMBL" id="UYJE01001391">
    <property type="protein sequence ID" value="VDI01706.1"/>
    <property type="molecule type" value="Genomic_DNA"/>
</dbReference>
<dbReference type="SMART" id="SM00173">
    <property type="entry name" value="RAS"/>
    <property type="match status" value="1"/>
</dbReference>
<dbReference type="PROSITE" id="PS51419">
    <property type="entry name" value="RAB"/>
    <property type="match status" value="1"/>
</dbReference>
<gene>
    <name evidence="3" type="ORF">MGAL_10B091575</name>
</gene>
<dbReference type="Pfam" id="PF00071">
    <property type="entry name" value="Ras"/>
    <property type="match status" value="1"/>
</dbReference>
<dbReference type="AlphaFoldDB" id="A0A8B6C9Z5"/>
<dbReference type="GO" id="GO:0003924">
    <property type="term" value="F:GTPase activity"/>
    <property type="evidence" value="ECO:0007669"/>
    <property type="project" value="InterPro"/>
</dbReference>
<dbReference type="PANTHER" id="PTHR47977">
    <property type="entry name" value="RAS-RELATED PROTEIN RAB"/>
    <property type="match status" value="1"/>
</dbReference>
<dbReference type="OrthoDB" id="6056409at2759"/>
<dbReference type="SUPFAM" id="SSF52540">
    <property type="entry name" value="P-loop containing nucleoside triphosphate hydrolases"/>
    <property type="match status" value="1"/>
</dbReference>
<dbReference type="InterPro" id="IPR050227">
    <property type="entry name" value="Rab"/>
</dbReference>
<proteinExistence type="predicted"/>
<dbReference type="SMART" id="SM00175">
    <property type="entry name" value="RAB"/>
    <property type="match status" value="1"/>
</dbReference>
<dbReference type="InterPro" id="IPR027417">
    <property type="entry name" value="P-loop_NTPase"/>
</dbReference>
<evidence type="ECO:0000313" key="4">
    <source>
        <dbReference type="Proteomes" id="UP000596742"/>
    </source>
</evidence>
<evidence type="ECO:0000256" key="2">
    <source>
        <dbReference type="ARBA" id="ARBA00023134"/>
    </source>
</evidence>
<protein>
    <submittedName>
        <fullName evidence="3">Protein lin-28</fullName>
    </submittedName>
</protein>
<organism evidence="3 4">
    <name type="scientific">Mytilus galloprovincialis</name>
    <name type="common">Mediterranean mussel</name>
    <dbReference type="NCBI Taxonomy" id="29158"/>
    <lineage>
        <taxon>Eukaryota</taxon>
        <taxon>Metazoa</taxon>
        <taxon>Spiralia</taxon>
        <taxon>Lophotrochozoa</taxon>
        <taxon>Mollusca</taxon>
        <taxon>Bivalvia</taxon>
        <taxon>Autobranchia</taxon>
        <taxon>Pteriomorphia</taxon>
        <taxon>Mytilida</taxon>
        <taxon>Mytiloidea</taxon>
        <taxon>Mytilidae</taxon>
        <taxon>Mytilinae</taxon>
        <taxon>Mytilus</taxon>
    </lineage>
</organism>